<gene>
    <name evidence="1" type="ORF">EVA_02042</name>
</gene>
<reference evidence="1" key="1">
    <citation type="journal article" date="2012" name="PLoS ONE">
        <title>Gene sets for utilization of primary and secondary nutrition supplies in the distal gut of endangered iberian lynx.</title>
        <authorList>
            <person name="Alcaide M."/>
            <person name="Messina E."/>
            <person name="Richter M."/>
            <person name="Bargiela R."/>
            <person name="Peplies J."/>
            <person name="Huws S.A."/>
            <person name="Newbold C.J."/>
            <person name="Golyshin P.N."/>
            <person name="Simon M.A."/>
            <person name="Lopez G."/>
            <person name="Yakimov M.M."/>
            <person name="Ferrer M."/>
        </authorList>
    </citation>
    <scope>NUCLEOTIDE SEQUENCE</scope>
</reference>
<sequence length="100" mass="10922">MCNCLGRPSYRKPAAEPKKQKAEEVFNLLPDIEIQPLVVDAPKEPGHNEQTSVLLTSKVQNPSGFSDVVLHFGKSLVITIGNCSAKSLATLMKEMEVKPC</sequence>
<evidence type="ECO:0000313" key="1">
    <source>
        <dbReference type="EMBL" id="EJX09850.1"/>
    </source>
</evidence>
<protein>
    <submittedName>
        <fullName evidence="1">Uncharacterized protein</fullName>
    </submittedName>
</protein>
<name>J9H6T2_9ZZZZ</name>
<dbReference type="EMBL" id="AMCI01000305">
    <property type="protein sequence ID" value="EJX09850.1"/>
    <property type="molecule type" value="Genomic_DNA"/>
</dbReference>
<comment type="caution">
    <text evidence="1">The sequence shown here is derived from an EMBL/GenBank/DDBJ whole genome shotgun (WGS) entry which is preliminary data.</text>
</comment>
<organism evidence="1">
    <name type="scientific">gut metagenome</name>
    <dbReference type="NCBI Taxonomy" id="749906"/>
    <lineage>
        <taxon>unclassified sequences</taxon>
        <taxon>metagenomes</taxon>
        <taxon>organismal metagenomes</taxon>
    </lineage>
</organism>
<proteinExistence type="predicted"/>
<accession>J9H6T2</accession>
<dbReference type="AlphaFoldDB" id="J9H6T2"/>